<evidence type="ECO:0000256" key="2">
    <source>
        <dbReference type="ARBA" id="ARBA00022840"/>
    </source>
</evidence>
<dbReference type="PROSITE" id="PS51194">
    <property type="entry name" value="HELICASE_CTER"/>
    <property type="match status" value="1"/>
</dbReference>
<evidence type="ECO:0000256" key="1">
    <source>
        <dbReference type="ARBA" id="ARBA00022741"/>
    </source>
</evidence>
<dbReference type="SMART" id="SM00487">
    <property type="entry name" value="DEXDc"/>
    <property type="match status" value="1"/>
</dbReference>
<evidence type="ECO:0000313" key="6">
    <source>
        <dbReference type="Proteomes" id="UP000640930"/>
    </source>
</evidence>
<dbReference type="Pfam" id="PF00271">
    <property type="entry name" value="Helicase_C"/>
    <property type="match status" value="1"/>
</dbReference>
<keyword evidence="6" id="KW-1185">Reference proteome</keyword>
<accession>A0ABR8X795</accession>
<comment type="caution">
    <text evidence="5">The sequence shown here is derived from an EMBL/GenBank/DDBJ whole genome shotgun (WGS) entry which is preliminary data.</text>
</comment>
<dbReference type="InterPro" id="IPR055227">
    <property type="entry name" value="HRQ1_WHD"/>
</dbReference>
<dbReference type="Pfam" id="PF09369">
    <property type="entry name" value="MZB"/>
    <property type="match status" value="1"/>
</dbReference>
<dbReference type="CDD" id="cd17923">
    <property type="entry name" value="DEXHc_Hrq1-like"/>
    <property type="match status" value="1"/>
</dbReference>
<dbReference type="SUPFAM" id="SSF52540">
    <property type="entry name" value="P-loop containing nucleoside triphosphate hydrolases"/>
    <property type="match status" value="1"/>
</dbReference>
<feature type="domain" description="Helicase C-terminal" evidence="4">
    <location>
        <begin position="282"/>
        <end position="457"/>
    </location>
</feature>
<reference evidence="5 6" key="1">
    <citation type="submission" date="2020-08" db="EMBL/GenBank/DDBJ databases">
        <title>A Genomic Blueprint of the Chicken Gut Microbiome.</title>
        <authorList>
            <person name="Gilroy R."/>
            <person name="Ravi A."/>
            <person name="Getino M."/>
            <person name="Pursley I."/>
            <person name="Horton D.L."/>
            <person name="Alikhan N.-F."/>
            <person name="Baker D."/>
            <person name="Gharbi K."/>
            <person name="Hall N."/>
            <person name="Watson M."/>
            <person name="Adriaenssens E.M."/>
            <person name="Foster-Nyarko E."/>
            <person name="Jarju S."/>
            <person name="Secka A."/>
            <person name="Antonio M."/>
            <person name="Oren A."/>
            <person name="Chaudhuri R."/>
            <person name="La Ragione R.M."/>
            <person name="Hildebrand F."/>
            <person name="Pallen M.J."/>
        </authorList>
    </citation>
    <scope>NUCLEOTIDE SEQUENCE [LARGE SCALE GENOMIC DNA]</scope>
    <source>
        <strain evidence="5 6">Re31</strain>
    </source>
</reference>
<proteinExistence type="predicted"/>
<keyword evidence="1" id="KW-0547">Nucleotide-binding</keyword>
<sequence length="758" mass="85416">MFSKRRTIDDLLVEWQYDEALKQNIVHWQTIEATPARYSQFPNELHPSITKALTKRGIEQLYTHQREAFDYAINGKSFTAVTPTASGKSLCYHLPVLQKILEDQSSRAIYLFPTKALAQDQKADLNDLIEDMEEEILSYTYDGDTAPAIRQKIRKAGHIVMTNPDMLHSGILPHHTKWVSLFENLKYIVIDELHTYKGVFGSHVAHVIRRLKRICAFYGSNPIFICTSATIKNPKQLAEKLTNTSHELIAKSGAPVGKKTFLFYNPPIVHPTFGVRRSSVLEVRDLATRLFEAGIQTIVFAKSRVRVEMLVTYLKSLTKNKIQDESIRGYRGGYLPTERRAIEKGLRDGTIQIVVSTNALELGVDIGQLQACIMTGYPGNIASAWQQAGRAGRRQDSALIIYVANSTALDQYVVNNPTYLLGSSPEEALINPDNILILMDHLKCAAFELPFSVTDNYGEFEVQELLEFLQDEGVLVKTSSNWYWMSERFPAHEISLRSASQENVVIIDQTVPAGTKVIGEMDTYSAMTLLHEEAIYLHQGTQFQVEMLDWEEKKAYVREVDVDYFTDANLAVELKVLNEDKTSQYKTASVSYGDISLLAIPTIFKKIRFQTHENIGSGKIHIPPLEMHTNATWLSFNLPENWSEEMLTDALTGASYAIGSFIPLYIQCDRNDLTVVPQVKSVHNDKPTLFIYDSYPGGIGLSERVYDILVPIIEQTINHVKSCPCQNGCPSCIGAQDSFNESKQKVIKILTILLNEIG</sequence>
<dbReference type="Gene3D" id="3.40.50.300">
    <property type="entry name" value="P-loop containing nucleotide triphosphate hydrolases"/>
    <property type="match status" value="2"/>
</dbReference>
<dbReference type="RefSeq" id="WP_191705756.1">
    <property type="nucleotide sequence ID" value="NZ_JACSQA010000001.1"/>
</dbReference>
<gene>
    <name evidence="5" type="ORF">H9636_00820</name>
</gene>
<dbReference type="Pfam" id="PF00270">
    <property type="entry name" value="DEAD"/>
    <property type="match status" value="1"/>
</dbReference>
<evidence type="ECO:0000259" key="4">
    <source>
        <dbReference type="PROSITE" id="PS51194"/>
    </source>
</evidence>
<dbReference type="SMART" id="SM00490">
    <property type="entry name" value="HELICc"/>
    <property type="match status" value="1"/>
</dbReference>
<dbReference type="Proteomes" id="UP000640930">
    <property type="component" value="Unassembled WGS sequence"/>
</dbReference>
<dbReference type="PROSITE" id="PS51192">
    <property type="entry name" value="HELICASE_ATP_BIND_1"/>
    <property type="match status" value="1"/>
</dbReference>
<dbReference type="InterPro" id="IPR001650">
    <property type="entry name" value="Helicase_C-like"/>
</dbReference>
<organism evidence="5 6">
    <name type="scientific">Ureibacillus galli</name>
    <dbReference type="NCBI Taxonomy" id="2762222"/>
    <lineage>
        <taxon>Bacteria</taxon>
        <taxon>Bacillati</taxon>
        <taxon>Bacillota</taxon>
        <taxon>Bacilli</taxon>
        <taxon>Bacillales</taxon>
        <taxon>Caryophanaceae</taxon>
        <taxon>Ureibacillus</taxon>
    </lineage>
</organism>
<dbReference type="InterPro" id="IPR014001">
    <property type="entry name" value="Helicase_ATP-bd"/>
</dbReference>
<dbReference type="PANTHER" id="PTHR47957:SF3">
    <property type="entry name" value="ATP-DEPENDENT HELICASE HRQ1"/>
    <property type="match status" value="1"/>
</dbReference>
<keyword evidence="5" id="KW-0347">Helicase</keyword>
<feature type="domain" description="Helicase ATP-binding" evidence="3">
    <location>
        <begin position="69"/>
        <end position="249"/>
    </location>
</feature>
<dbReference type="Pfam" id="PF22982">
    <property type="entry name" value="WHD_HRQ1"/>
    <property type="match status" value="1"/>
</dbReference>
<dbReference type="InterPro" id="IPR011545">
    <property type="entry name" value="DEAD/DEAH_box_helicase_dom"/>
</dbReference>
<keyword evidence="5" id="KW-0378">Hydrolase</keyword>
<dbReference type="PANTHER" id="PTHR47957">
    <property type="entry name" value="ATP-DEPENDENT HELICASE HRQ1"/>
    <property type="match status" value="1"/>
</dbReference>
<dbReference type="InterPro" id="IPR027417">
    <property type="entry name" value="P-loop_NTPase"/>
</dbReference>
<keyword evidence="2" id="KW-0067">ATP-binding</keyword>
<dbReference type="GO" id="GO:0004386">
    <property type="term" value="F:helicase activity"/>
    <property type="evidence" value="ECO:0007669"/>
    <property type="project" value="UniProtKB-KW"/>
</dbReference>
<dbReference type="CDD" id="cd18797">
    <property type="entry name" value="SF2_C_Hrq"/>
    <property type="match status" value="1"/>
</dbReference>
<dbReference type="InterPro" id="IPR018973">
    <property type="entry name" value="MZB"/>
</dbReference>
<protein>
    <submittedName>
        <fullName evidence="5">DEAD/DEAH box helicase</fullName>
    </submittedName>
</protein>
<evidence type="ECO:0000313" key="5">
    <source>
        <dbReference type="EMBL" id="MBD8025186.1"/>
    </source>
</evidence>
<evidence type="ECO:0000259" key="3">
    <source>
        <dbReference type="PROSITE" id="PS51192"/>
    </source>
</evidence>
<name>A0ABR8X795_9BACL</name>
<dbReference type="EMBL" id="JACSQA010000001">
    <property type="protein sequence ID" value="MBD8025186.1"/>
    <property type="molecule type" value="Genomic_DNA"/>
</dbReference>